<evidence type="ECO:0000313" key="2">
    <source>
        <dbReference type="Proteomes" id="UP000293671"/>
    </source>
</evidence>
<keyword evidence="2" id="KW-1185">Reference proteome</keyword>
<dbReference type="AlphaFoldDB" id="A0A4Q7W1S1"/>
<dbReference type="NCBIfam" id="TIGR03054">
    <property type="entry name" value="photo_alph_chp1"/>
    <property type="match status" value="1"/>
</dbReference>
<proteinExistence type="predicted"/>
<name>A0A4Q7W1S1_9BURK</name>
<dbReference type="EMBL" id="SHKP01000004">
    <property type="protein sequence ID" value="RZU02868.1"/>
    <property type="molecule type" value="Genomic_DNA"/>
</dbReference>
<dbReference type="InterPro" id="IPR017495">
    <property type="entry name" value="PuhC"/>
</dbReference>
<dbReference type="OrthoDB" id="8563737at2"/>
<reference evidence="1 2" key="1">
    <citation type="submission" date="2019-02" db="EMBL/GenBank/DDBJ databases">
        <title>Genomic Encyclopedia of Type Strains, Phase IV (KMG-IV): sequencing the most valuable type-strain genomes for metagenomic binning, comparative biology and taxonomic classification.</title>
        <authorList>
            <person name="Goeker M."/>
        </authorList>
    </citation>
    <scope>NUCLEOTIDE SEQUENCE [LARGE SCALE GENOMIC DNA]</scope>
    <source>
        <strain evidence="1 2">DSM 19570</strain>
    </source>
</reference>
<accession>A0A4Q7W1S1</accession>
<protein>
    <submittedName>
        <fullName evidence="1">Putative photosynthetic complex assembly protein</fullName>
    </submittedName>
</protein>
<organism evidence="1 2">
    <name type="scientific">Rivibacter subsaxonicus</name>
    <dbReference type="NCBI Taxonomy" id="457575"/>
    <lineage>
        <taxon>Bacteria</taxon>
        <taxon>Pseudomonadati</taxon>
        <taxon>Pseudomonadota</taxon>
        <taxon>Betaproteobacteria</taxon>
        <taxon>Burkholderiales</taxon>
        <taxon>Rivibacter</taxon>
    </lineage>
</organism>
<dbReference type="Proteomes" id="UP000293671">
    <property type="component" value="Unassembled WGS sequence"/>
</dbReference>
<gene>
    <name evidence="1" type="ORF">EV670_0898</name>
</gene>
<dbReference type="RefSeq" id="WP_130430586.1">
    <property type="nucleotide sequence ID" value="NZ_SHKP01000004.1"/>
</dbReference>
<sequence length="149" mass="15454">MSDHATRASHTVPPLPALAIGVLLATALLAAAGMRLAGVDISAPDAPAAATRALNFLDQADGSILVVDAGSKTTVEHIVGQQGFIRGTLRGLARERKRMGIGPEAPFELVARTDGRLTLLDPATGRRVDLESFGPVNAAEFARLIGPAR</sequence>
<comment type="caution">
    <text evidence="1">The sequence shown here is derived from an EMBL/GenBank/DDBJ whole genome shotgun (WGS) entry which is preliminary data.</text>
</comment>
<evidence type="ECO:0000313" key="1">
    <source>
        <dbReference type="EMBL" id="RZU02868.1"/>
    </source>
</evidence>